<dbReference type="EMBL" id="MU277202">
    <property type="protein sequence ID" value="KAI0063644.1"/>
    <property type="molecule type" value="Genomic_DNA"/>
</dbReference>
<keyword evidence="2" id="KW-1185">Reference proteome</keyword>
<reference evidence="1" key="1">
    <citation type="submission" date="2021-03" db="EMBL/GenBank/DDBJ databases">
        <authorList>
            <consortium name="DOE Joint Genome Institute"/>
            <person name="Ahrendt S."/>
            <person name="Looney B.P."/>
            <person name="Miyauchi S."/>
            <person name="Morin E."/>
            <person name="Drula E."/>
            <person name="Courty P.E."/>
            <person name="Chicoki N."/>
            <person name="Fauchery L."/>
            <person name="Kohler A."/>
            <person name="Kuo A."/>
            <person name="Labutti K."/>
            <person name="Pangilinan J."/>
            <person name="Lipzen A."/>
            <person name="Riley R."/>
            <person name="Andreopoulos W."/>
            <person name="He G."/>
            <person name="Johnson J."/>
            <person name="Barry K.W."/>
            <person name="Grigoriev I.V."/>
            <person name="Nagy L."/>
            <person name="Hibbett D."/>
            <person name="Henrissat B."/>
            <person name="Matheny P.B."/>
            <person name="Labbe J."/>
            <person name="Martin F."/>
        </authorList>
    </citation>
    <scope>NUCLEOTIDE SEQUENCE</scope>
    <source>
        <strain evidence="1">HHB10654</strain>
    </source>
</reference>
<dbReference type="Proteomes" id="UP000814140">
    <property type="component" value="Unassembled WGS sequence"/>
</dbReference>
<evidence type="ECO:0000313" key="2">
    <source>
        <dbReference type="Proteomes" id="UP000814140"/>
    </source>
</evidence>
<organism evidence="1 2">
    <name type="scientific">Artomyces pyxidatus</name>
    <dbReference type="NCBI Taxonomy" id="48021"/>
    <lineage>
        <taxon>Eukaryota</taxon>
        <taxon>Fungi</taxon>
        <taxon>Dikarya</taxon>
        <taxon>Basidiomycota</taxon>
        <taxon>Agaricomycotina</taxon>
        <taxon>Agaricomycetes</taxon>
        <taxon>Russulales</taxon>
        <taxon>Auriscalpiaceae</taxon>
        <taxon>Artomyces</taxon>
    </lineage>
</organism>
<protein>
    <submittedName>
        <fullName evidence="1">Heme peroxidase</fullName>
    </submittedName>
</protein>
<evidence type="ECO:0000313" key="1">
    <source>
        <dbReference type="EMBL" id="KAI0063644.1"/>
    </source>
</evidence>
<keyword evidence="1" id="KW-0560">Oxidoreductase</keyword>
<gene>
    <name evidence="1" type="ORF">BV25DRAFT_1915124</name>
</gene>
<sequence length="295" mass="31242">MAIKFLAIFVALSGAVNGAFTKRATCADGTQIATRESCCVLFPILKDIQENLFERSQCGEEVYESLRLAVHDAIGFSLSKGPSGGGGADGSIAAFASVETAYHANSGIDDIIFAQAPYIAAYNITPGDFIQFAAAVGVSNCPGAPRLEFFLGRPPPTAPAPDSTVPEPFDTVTDILGRFTDAGFSPPEVVSLASHAIARADFADPTVPGPHSDSNPTIFDSLTKGSFKAAMAKLAVLGQDVRKMVNCSEVIPVPPKIATRTHFPIDITEKDYSIELPNVWDVTDRPTEMTEPFGV</sequence>
<accession>A0ACB8T4M2</accession>
<proteinExistence type="predicted"/>
<reference evidence="1" key="2">
    <citation type="journal article" date="2022" name="New Phytol.">
        <title>Evolutionary transition to the ectomycorrhizal habit in the genomes of a hyperdiverse lineage of mushroom-forming fungi.</title>
        <authorList>
            <person name="Looney B."/>
            <person name="Miyauchi S."/>
            <person name="Morin E."/>
            <person name="Drula E."/>
            <person name="Courty P.E."/>
            <person name="Kohler A."/>
            <person name="Kuo A."/>
            <person name="LaButti K."/>
            <person name="Pangilinan J."/>
            <person name="Lipzen A."/>
            <person name="Riley R."/>
            <person name="Andreopoulos W."/>
            <person name="He G."/>
            <person name="Johnson J."/>
            <person name="Nolan M."/>
            <person name="Tritt A."/>
            <person name="Barry K.W."/>
            <person name="Grigoriev I.V."/>
            <person name="Nagy L.G."/>
            <person name="Hibbett D."/>
            <person name="Henrissat B."/>
            <person name="Matheny P.B."/>
            <person name="Labbe J."/>
            <person name="Martin F.M."/>
        </authorList>
    </citation>
    <scope>NUCLEOTIDE SEQUENCE</scope>
    <source>
        <strain evidence="1">HHB10654</strain>
    </source>
</reference>
<name>A0ACB8T4M2_9AGAM</name>
<keyword evidence="1" id="KW-0575">Peroxidase</keyword>
<comment type="caution">
    <text evidence="1">The sequence shown here is derived from an EMBL/GenBank/DDBJ whole genome shotgun (WGS) entry which is preliminary data.</text>
</comment>